<reference evidence="1 2" key="1">
    <citation type="journal article" date="2018" name="New Phytol.">
        <title>Phylogenomics of Endogonaceae and evolution of mycorrhizas within Mucoromycota.</title>
        <authorList>
            <person name="Chang Y."/>
            <person name="Desiro A."/>
            <person name="Na H."/>
            <person name="Sandor L."/>
            <person name="Lipzen A."/>
            <person name="Clum A."/>
            <person name="Barry K."/>
            <person name="Grigoriev I.V."/>
            <person name="Martin F.M."/>
            <person name="Stajich J.E."/>
            <person name="Smith M.E."/>
            <person name="Bonito G."/>
            <person name="Spatafora J.W."/>
        </authorList>
    </citation>
    <scope>NUCLEOTIDE SEQUENCE [LARGE SCALE GENOMIC DNA]</scope>
    <source>
        <strain evidence="1 2">GMNB39</strain>
    </source>
</reference>
<keyword evidence="2" id="KW-1185">Reference proteome</keyword>
<proteinExistence type="predicted"/>
<evidence type="ECO:0000313" key="2">
    <source>
        <dbReference type="Proteomes" id="UP000268093"/>
    </source>
</evidence>
<name>A0A433DBE9_9FUNG</name>
<comment type="caution">
    <text evidence="1">The sequence shown here is derived from an EMBL/GenBank/DDBJ whole genome shotgun (WGS) entry which is preliminary data.</text>
</comment>
<dbReference type="EMBL" id="RBNI01003652">
    <property type="protein sequence ID" value="RUP48154.1"/>
    <property type="molecule type" value="Genomic_DNA"/>
</dbReference>
<accession>A0A433DBE9</accession>
<protein>
    <submittedName>
        <fullName evidence="1">Uncharacterized protein</fullName>
    </submittedName>
</protein>
<organism evidence="1 2">
    <name type="scientific">Jimgerdemannia flammicorona</name>
    <dbReference type="NCBI Taxonomy" id="994334"/>
    <lineage>
        <taxon>Eukaryota</taxon>
        <taxon>Fungi</taxon>
        <taxon>Fungi incertae sedis</taxon>
        <taxon>Mucoromycota</taxon>
        <taxon>Mucoromycotina</taxon>
        <taxon>Endogonomycetes</taxon>
        <taxon>Endogonales</taxon>
        <taxon>Endogonaceae</taxon>
        <taxon>Jimgerdemannia</taxon>
    </lineage>
</organism>
<evidence type="ECO:0000313" key="1">
    <source>
        <dbReference type="EMBL" id="RUP48154.1"/>
    </source>
</evidence>
<dbReference type="Proteomes" id="UP000268093">
    <property type="component" value="Unassembled WGS sequence"/>
</dbReference>
<sequence length="67" mass="7746">MAIITDVSITCPDGYGFIAAFATFRIWLQNSDQLWTSGVKDSSQPWRPWRKAVEMDPRLVCEIEIRK</sequence>
<gene>
    <name evidence="1" type="ORF">BC936DRAFT_144897</name>
</gene>
<dbReference type="AlphaFoldDB" id="A0A433DBE9"/>